<dbReference type="PROSITE" id="PS51387">
    <property type="entry name" value="FAD_PCMH"/>
    <property type="match status" value="1"/>
</dbReference>
<accession>A0A8H4IRQ8</accession>
<dbReference type="GO" id="GO:0071949">
    <property type="term" value="F:FAD binding"/>
    <property type="evidence" value="ECO:0007669"/>
    <property type="project" value="InterPro"/>
</dbReference>
<gene>
    <name evidence="8" type="ORF">GTA08_BOTSDO07115</name>
    <name evidence="7" type="ORF">GTA08_BOTSDO11310</name>
</gene>
<feature type="domain" description="FAD-binding PCMH-type" evidence="6">
    <location>
        <begin position="75"/>
        <end position="247"/>
    </location>
</feature>
<dbReference type="AlphaFoldDB" id="A0A8H4IRQ8"/>
<dbReference type="Gene3D" id="3.40.462.20">
    <property type="match status" value="1"/>
</dbReference>
<sequence length="510" mass="55541">MAALAPSLPLLPLIALIISFLCQAASAQFFAIPTVRDLSSGGCDAACASLASEFGSQLHYPHADKNFSVWDAKQQDSQRACRIEPKSTEEVATVLGILINNWCTFAIKSGGHSSSKGASNSVGGVTVDLRRINQVELSDDKTQTRVGTGAVWGDVYRALEKENLAVVGGRVDDVGVGGLLTGGGISFLSARHGWATDNILEMEVVLPNTTIVTANEYCNPDLFFALRGGGGNNFGIVTHFTLATVSQGKIYGGQKFYTPDKMDALIDASYDLTMSDDPNIAFWTGYIWMPAKNATLALSQLMYSKDITESPSVYSEIDKIEALGSTMRTEYVSNFSMELKAGTPAGQRNWMSSVTFAPSKEQERRMVQIFKEEIEILKVKAKTACPAMTFQPIQRASINAMNNHGGNAIGIESDGPLTLLNVATSWTDSAEDNAAYEFRERLQRRFTESAAELGVLNKYVYMNYACSEFDDVFAGYKAENVERLKEIQKTIDPEGIFTSNGLCTGYFKLL</sequence>
<dbReference type="Gene3D" id="3.30.43.10">
    <property type="entry name" value="Uridine Diphospho-n-acetylenolpyruvylglucosamine Reductase, domain 2"/>
    <property type="match status" value="1"/>
</dbReference>
<feature type="chain" id="PRO_5035140607" evidence="5">
    <location>
        <begin position="28"/>
        <end position="510"/>
    </location>
</feature>
<comment type="caution">
    <text evidence="8">The sequence shown here is derived from an EMBL/GenBank/DDBJ whole genome shotgun (WGS) entry which is preliminary data.</text>
</comment>
<dbReference type="Pfam" id="PF01565">
    <property type="entry name" value="FAD_binding_4"/>
    <property type="match status" value="1"/>
</dbReference>
<dbReference type="InterPro" id="IPR050416">
    <property type="entry name" value="FAD-linked_Oxidoreductase"/>
</dbReference>
<keyword evidence="2" id="KW-0285">Flavoprotein</keyword>
<dbReference type="InterPro" id="IPR036318">
    <property type="entry name" value="FAD-bd_PCMH-like_sf"/>
</dbReference>
<evidence type="ECO:0000256" key="4">
    <source>
        <dbReference type="ARBA" id="ARBA00023002"/>
    </source>
</evidence>
<dbReference type="EMBL" id="WWBZ02000040">
    <property type="protein sequence ID" value="KAF4305834.1"/>
    <property type="molecule type" value="Genomic_DNA"/>
</dbReference>
<evidence type="ECO:0000256" key="2">
    <source>
        <dbReference type="ARBA" id="ARBA00022630"/>
    </source>
</evidence>
<dbReference type="Gene3D" id="3.30.465.10">
    <property type="match status" value="1"/>
</dbReference>
<dbReference type="InterPro" id="IPR016169">
    <property type="entry name" value="FAD-bd_PCMH_sub2"/>
</dbReference>
<protein>
    <submittedName>
        <fullName evidence="8">FAD linked oxidase</fullName>
    </submittedName>
</protein>
<dbReference type="GO" id="GO:0016491">
    <property type="term" value="F:oxidoreductase activity"/>
    <property type="evidence" value="ECO:0007669"/>
    <property type="project" value="UniProtKB-KW"/>
</dbReference>
<proteinExistence type="inferred from homology"/>
<dbReference type="InterPro" id="IPR006094">
    <property type="entry name" value="Oxid_FAD_bind_N"/>
</dbReference>
<organism evidence="8 9">
    <name type="scientific">Botryosphaeria dothidea</name>
    <dbReference type="NCBI Taxonomy" id="55169"/>
    <lineage>
        <taxon>Eukaryota</taxon>
        <taxon>Fungi</taxon>
        <taxon>Dikarya</taxon>
        <taxon>Ascomycota</taxon>
        <taxon>Pezizomycotina</taxon>
        <taxon>Dothideomycetes</taxon>
        <taxon>Dothideomycetes incertae sedis</taxon>
        <taxon>Botryosphaeriales</taxon>
        <taxon>Botryosphaeriaceae</taxon>
        <taxon>Botryosphaeria</taxon>
    </lineage>
</organism>
<evidence type="ECO:0000313" key="9">
    <source>
        <dbReference type="Proteomes" id="UP000572817"/>
    </source>
</evidence>
<reference evidence="8 9" key="1">
    <citation type="submission" date="2020-04" db="EMBL/GenBank/DDBJ databases">
        <title>Genome Assembly and Annotation of Botryosphaeria dothidea sdau 11-99, a Latent Pathogen of Apple Fruit Ring Rot in China.</title>
        <authorList>
            <person name="Yu C."/>
            <person name="Diao Y."/>
            <person name="Lu Q."/>
            <person name="Zhao J."/>
            <person name="Cui S."/>
            <person name="Peng C."/>
            <person name="He B."/>
            <person name="Liu H."/>
        </authorList>
    </citation>
    <scope>NUCLEOTIDE SEQUENCE [LARGE SCALE GENOMIC DNA]</scope>
    <source>
        <strain evidence="9">sdau11-99</strain>
        <strain evidence="8">Sdau11-99</strain>
    </source>
</reference>
<evidence type="ECO:0000313" key="8">
    <source>
        <dbReference type="EMBL" id="KAF4305834.1"/>
    </source>
</evidence>
<dbReference type="InterPro" id="IPR016166">
    <property type="entry name" value="FAD-bd_PCMH"/>
</dbReference>
<dbReference type="PANTHER" id="PTHR42973">
    <property type="entry name" value="BINDING OXIDOREDUCTASE, PUTATIVE (AFU_ORTHOLOGUE AFUA_1G17690)-RELATED"/>
    <property type="match status" value="1"/>
</dbReference>
<keyword evidence="9" id="KW-1185">Reference proteome</keyword>
<dbReference type="OrthoDB" id="2151789at2759"/>
<comment type="similarity">
    <text evidence="1">Belongs to the oxygen-dependent FAD-linked oxidoreductase family.</text>
</comment>
<keyword evidence="4" id="KW-0560">Oxidoreductase</keyword>
<dbReference type="SUPFAM" id="SSF56176">
    <property type="entry name" value="FAD-binding/transporter-associated domain-like"/>
    <property type="match status" value="1"/>
</dbReference>
<feature type="signal peptide" evidence="5">
    <location>
        <begin position="1"/>
        <end position="27"/>
    </location>
</feature>
<keyword evidence="5" id="KW-0732">Signal</keyword>
<evidence type="ECO:0000259" key="6">
    <source>
        <dbReference type="PROSITE" id="PS51387"/>
    </source>
</evidence>
<dbReference type="Proteomes" id="UP000572817">
    <property type="component" value="Unassembled WGS sequence"/>
</dbReference>
<evidence type="ECO:0000313" key="7">
    <source>
        <dbReference type="EMBL" id="KAF4301187.1"/>
    </source>
</evidence>
<dbReference type="InterPro" id="IPR016167">
    <property type="entry name" value="FAD-bd_PCMH_sub1"/>
</dbReference>
<dbReference type="PANTHER" id="PTHR42973:SF13">
    <property type="entry name" value="FAD-BINDING PCMH-TYPE DOMAIN-CONTAINING PROTEIN"/>
    <property type="match status" value="1"/>
</dbReference>
<evidence type="ECO:0000256" key="5">
    <source>
        <dbReference type="SAM" id="SignalP"/>
    </source>
</evidence>
<evidence type="ECO:0000256" key="1">
    <source>
        <dbReference type="ARBA" id="ARBA00005466"/>
    </source>
</evidence>
<keyword evidence="3" id="KW-0274">FAD</keyword>
<dbReference type="EMBL" id="WWBZ02000082">
    <property type="protein sequence ID" value="KAF4301187.1"/>
    <property type="molecule type" value="Genomic_DNA"/>
</dbReference>
<name>A0A8H4IRQ8_9PEZI</name>
<evidence type="ECO:0000256" key="3">
    <source>
        <dbReference type="ARBA" id="ARBA00022827"/>
    </source>
</evidence>